<proteinExistence type="predicted"/>
<evidence type="ECO:0000313" key="2">
    <source>
        <dbReference type="EMBL" id="EJJ02730.1"/>
    </source>
</evidence>
<evidence type="ECO:0000256" key="1">
    <source>
        <dbReference type="SAM" id="MobiDB-lite"/>
    </source>
</evidence>
<sequence>MHRADVAARRQRPQRRRQRGDGEGEPAVPVDGQHPLPHQPVHRPAEVRGEHRTRRDQAVQVLQPQFRAVQEAGQGDGGVRAVGGDPAQRFRVHGEPQVVLRSGQAGTAVEVDEAVVLVQRGEHRQHGRGVAGQGADGTPHRREQRGFGGTAEALSDELADVLRPQRRQVEHPVGRRRQVGRACRAPGHRAPGHHHRQARGPEHAQHQLERGRGRRVHALDTVEDEGERHVARRVREGLAQRGQ</sequence>
<feature type="region of interest" description="Disordered" evidence="1">
    <location>
        <begin position="169"/>
        <end position="243"/>
    </location>
</feature>
<organism evidence="2">
    <name type="scientific">Streptomyces auratus AGR0001</name>
    <dbReference type="NCBI Taxonomy" id="1160718"/>
    <lineage>
        <taxon>Bacteria</taxon>
        <taxon>Bacillati</taxon>
        <taxon>Actinomycetota</taxon>
        <taxon>Actinomycetes</taxon>
        <taxon>Kitasatosporales</taxon>
        <taxon>Streptomycetaceae</taxon>
        <taxon>Streptomyces</taxon>
    </lineage>
</organism>
<feature type="compositionally biased region" description="Basic residues" evidence="1">
    <location>
        <begin position="186"/>
        <end position="198"/>
    </location>
</feature>
<feature type="compositionally biased region" description="Basic and acidic residues" evidence="1">
    <location>
        <begin position="43"/>
        <end position="57"/>
    </location>
</feature>
<feature type="compositionally biased region" description="Basic residues" evidence="1">
    <location>
        <begin position="9"/>
        <end position="18"/>
    </location>
</feature>
<feature type="region of interest" description="Disordered" evidence="1">
    <location>
        <begin position="1"/>
        <end position="57"/>
    </location>
</feature>
<feature type="compositionally biased region" description="Basic and acidic residues" evidence="1">
    <location>
        <begin position="226"/>
        <end position="243"/>
    </location>
</feature>
<comment type="caution">
    <text evidence="2">The sequence shown here is derived from an EMBL/GenBank/DDBJ whole genome shotgun (WGS) entry which is preliminary data.</text>
</comment>
<dbReference type="EMBL" id="AJGV01000210">
    <property type="protein sequence ID" value="EJJ02730.1"/>
    <property type="molecule type" value="Genomic_DNA"/>
</dbReference>
<dbReference type="AlphaFoldDB" id="J2JRP2"/>
<feature type="compositionally biased region" description="Basic and acidic residues" evidence="1">
    <location>
        <begin position="199"/>
        <end position="211"/>
    </location>
</feature>
<reference evidence="2" key="1">
    <citation type="journal article" date="2012" name="J. Bacteriol.">
        <title>Genome Sequence of Streptomyces auratus Strain AGR0001, a Phoslactomycin-Producing Actinomycete.</title>
        <authorList>
            <person name="Han X."/>
            <person name="Li M."/>
            <person name="Ding Z."/>
            <person name="Zhao J."/>
            <person name="Ji K."/>
            <person name="Wen M."/>
            <person name="Lu T."/>
        </authorList>
    </citation>
    <scope>NUCLEOTIDE SEQUENCE [LARGE SCALE GENOMIC DNA]</scope>
    <source>
        <strain evidence="2">AGR0001</strain>
    </source>
</reference>
<name>J2JRP2_9ACTN</name>
<gene>
    <name evidence="2" type="ORF">SU9_32698</name>
</gene>
<feature type="region of interest" description="Disordered" evidence="1">
    <location>
        <begin position="122"/>
        <end position="147"/>
    </location>
</feature>
<accession>J2JRP2</accession>
<protein>
    <submittedName>
        <fullName evidence="2">Uncharacterized protein</fullName>
    </submittedName>
</protein>
<dbReference type="HOGENOM" id="CLU_1142059_0_0_11"/>